<evidence type="ECO:0000256" key="2">
    <source>
        <dbReference type="ARBA" id="ARBA00022679"/>
    </source>
</evidence>
<dbReference type="Proteomes" id="UP001592581">
    <property type="component" value="Unassembled WGS sequence"/>
</dbReference>
<evidence type="ECO:0000259" key="3">
    <source>
        <dbReference type="Pfam" id="PF13439"/>
    </source>
</evidence>
<comment type="caution">
    <text evidence="4">The sequence shown here is derived from an EMBL/GenBank/DDBJ whole genome shotgun (WGS) entry which is preliminary data.</text>
</comment>
<feature type="domain" description="Glycosyltransferase subfamily 4-like N-terminal" evidence="3">
    <location>
        <begin position="17"/>
        <end position="172"/>
    </location>
</feature>
<keyword evidence="1 4" id="KW-0328">Glycosyltransferase</keyword>
<organism evidence="4 5">
    <name type="scientific">Streptacidiphilus jeojiensis</name>
    <dbReference type="NCBI Taxonomy" id="3229225"/>
    <lineage>
        <taxon>Bacteria</taxon>
        <taxon>Bacillati</taxon>
        <taxon>Actinomycetota</taxon>
        <taxon>Actinomycetes</taxon>
        <taxon>Kitasatosporales</taxon>
        <taxon>Streptomycetaceae</taxon>
        <taxon>Streptacidiphilus</taxon>
    </lineage>
</organism>
<proteinExistence type="predicted"/>
<sequence>MRICLFNWKDCSHPEAGGAEVYTREVLTRWAAAGHRVTWFAAAAPGAPAEERADGVDLVRRGGTLGVYRQARAWYAAQPRGRFDLLVDEVNTRPFGCGRWPGGTPAVALVHQVAREVWSARFPAPLSWAGRHLAEPHWLRSLNGTPVLTVSRSSRDSLQEYGVRDIRLVPEGLARSPRPEVPREPHPTVVVLGRLAPVKQIDHAVEAFRLLRRTMPEARLWIVGDGPERRRLERSAPDAVTFHGRVDQARRNELLARAHVLVATSVREGWALVVDEAAAMGTPAIAYDRPGLCDSVPAARGVLVRPEPAALADALRIHLPALVRRPAPAGWRGGALDWDEVAQEVLRVALEATGTTGRTRTTARPARAVGARR</sequence>
<evidence type="ECO:0000256" key="1">
    <source>
        <dbReference type="ARBA" id="ARBA00022676"/>
    </source>
</evidence>
<dbReference type="EC" id="2.4.-.-" evidence="4"/>
<dbReference type="Pfam" id="PF13692">
    <property type="entry name" value="Glyco_trans_1_4"/>
    <property type="match status" value="1"/>
</dbReference>
<keyword evidence="5" id="KW-1185">Reference proteome</keyword>
<dbReference type="RefSeq" id="WP_380562762.1">
    <property type="nucleotide sequence ID" value="NZ_JBEUKS010000001.1"/>
</dbReference>
<gene>
    <name evidence="4" type="ORF">ABUW04_04090</name>
</gene>
<dbReference type="CDD" id="cd03801">
    <property type="entry name" value="GT4_PimA-like"/>
    <property type="match status" value="1"/>
</dbReference>
<name>A0ABV6XGP2_9ACTN</name>
<evidence type="ECO:0000313" key="5">
    <source>
        <dbReference type="Proteomes" id="UP001592581"/>
    </source>
</evidence>
<keyword evidence="2 4" id="KW-0808">Transferase</keyword>
<dbReference type="Gene3D" id="3.40.50.2000">
    <property type="entry name" value="Glycogen Phosphorylase B"/>
    <property type="match status" value="2"/>
</dbReference>
<protein>
    <submittedName>
        <fullName evidence="4">Glycosyltransferase family 4 protein</fullName>
        <ecNumber evidence="4">2.4.-.-</ecNumber>
    </submittedName>
</protein>
<dbReference type="PANTHER" id="PTHR45947:SF3">
    <property type="entry name" value="SULFOQUINOVOSYL TRANSFERASE SQD2"/>
    <property type="match status" value="1"/>
</dbReference>
<dbReference type="Pfam" id="PF13439">
    <property type="entry name" value="Glyco_transf_4"/>
    <property type="match status" value="1"/>
</dbReference>
<reference evidence="4 5" key="1">
    <citation type="submission" date="2024-06" db="EMBL/GenBank/DDBJ databases">
        <authorList>
            <person name="Lee S.D."/>
        </authorList>
    </citation>
    <scope>NUCLEOTIDE SEQUENCE [LARGE SCALE GENOMIC DNA]</scope>
    <source>
        <strain evidence="4 5">N1-10</strain>
    </source>
</reference>
<dbReference type="EMBL" id="JBEUKS010000001">
    <property type="protein sequence ID" value="MFC1437427.1"/>
    <property type="molecule type" value="Genomic_DNA"/>
</dbReference>
<accession>A0ABV6XGP2</accession>
<dbReference type="SUPFAM" id="SSF53756">
    <property type="entry name" value="UDP-Glycosyltransferase/glycogen phosphorylase"/>
    <property type="match status" value="1"/>
</dbReference>
<dbReference type="PANTHER" id="PTHR45947">
    <property type="entry name" value="SULFOQUINOVOSYL TRANSFERASE SQD2"/>
    <property type="match status" value="1"/>
</dbReference>
<dbReference type="InterPro" id="IPR050194">
    <property type="entry name" value="Glycosyltransferase_grp1"/>
</dbReference>
<dbReference type="InterPro" id="IPR028098">
    <property type="entry name" value="Glyco_trans_4-like_N"/>
</dbReference>
<evidence type="ECO:0000313" key="4">
    <source>
        <dbReference type="EMBL" id="MFC1437427.1"/>
    </source>
</evidence>
<dbReference type="GO" id="GO:0016757">
    <property type="term" value="F:glycosyltransferase activity"/>
    <property type="evidence" value="ECO:0007669"/>
    <property type="project" value="UniProtKB-KW"/>
</dbReference>